<accession>A0ACA9R3B8</accession>
<gene>
    <name evidence="1" type="ORF">SPELUC_LOCUS16022</name>
</gene>
<evidence type="ECO:0000313" key="2">
    <source>
        <dbReference type="Proteomes" id="UP000789366"/>
    </source>
</evidence>
<dbReference type="EMBL" id="CAJVPW010056501">
    <property type="protein sequence ID" value="CAG8775057.1"/>
    <property type="molecule type" value="Genomic_DNA"/>
</dbReference>
<dbReference type="Proteomes" id="UP000789366">
    <property type="component" value="Unassembled WGS sequence"/>
</dbReference>
<evidence type="ECO:0000313" key="1">
    <source>
        <dbReference type="EMBL" id="CAG8775057.1"/>
    </source>
</evidence>
<name>A0ACA9R3B8_9GLOM</name>
<sequence length="60" mass="6870">MSLDKTFQMNLDLENINNNLSQENFILIFDDDSLSIVDLYLDNQLVTKTSTRDIAKTSAE</sequence>
<protein>
    <submittedName>
        <fullName evidence="1">532_t:CDS:1</fullName>
    </submittedName>
</protein>
<feature type="non-terminal residue" evidence="1">
    <location>
        <position position="60"/>
    </location>
</feature>
<proteinExistence type="predicted"/>
<comment type="caution">
    <text evidence="1">The sequence shown here is derived from an EMBL/GenBank/DDBJ whole genome shotgun (WGS) entry which is preliminary data.</text>
</comment>
<reference evidence="1" key="1">
    <citation type="submission" date="2021-06" db="EMBL/GenBank/DDBJ databases">
        <authorList>
            <person name="Kallberg Y."/>
            <person name="Tangrot J."/>
            <person name="Rosling A."/>
        </authorList>
    </citation>
    <scope>NUCLEOTIDE SEQUENCE</scope>
    <source>
        <strain evidence="1">28 12/20/2015</strain>
    </source>
</reference>
<keyword evidence="2" id="KW-1185">Reference proteome</keyword>
<organism evidence="1 2">
    <name type="scientific">Cetraspora pellucida</name>
    <dbReference type="NCBI Taxonomy" id="1433469"/>
    <lineage>
        <taxon>Eukaryota</taxon>
        <taxon>Fungi</taxon>
        <taxon>Fungi incertae sedis</taxon>
        <taxon>Mucoromycota</taxon>
        <taxon>Glomeromycotina</taxon>
        <taxon>Glomeromycetes</taxon>
        <taxon>Diversisporales</taxon>
        <taxon>Gigasporaceae</taxon>
        <taxon>Cetraspora</taxon>
    </lineage>
</organism>